<evidence type="ECO:0000313" key="8">
    <source>
        <dbReference type="EMBL" id="KAL3278684.1"/>
    </source>
</evidence>
<sequence length="230" mass="26375">MVLLIENMFEWANDHPELFKICTLFNLTELSNPERVVYKSLQGYIQEGPQCGLVALAIACEQPNKKFVQYVLDIAKEHDLTYNGEIFSSLYMERLARIVLPINSIINSFYGDLDCEKTRKHLFEGGLILVPYDADKNNYPGFYNGHKAHWAIVCGAVETPNNFYVIVRHGKAKNVAFWLLQDLCKSNRQLNEFSPDRKLDTLKYKIPDGGLNGCMGLRNSAVFIKLYKNR</sequence>
<protein>
    <recommendedName>
        <fullName evidence="5">Actin maturation protease</fullName>
    </recommendedName>
    <alternativeName>
        <fullName evidence="6">Actin aminopeptidase ACTMAP</fullName>
    </alternativeName>
</protein>
<dbReference type="AlphaFoldDB" id="A0ABD2NJK5"/>
<evidence type="ECO:0000256" key="1">
    <source>
        <dbReference type="ARBA" id="ARBA00022438"/>
    </source>
</evidence>
<evidence type="ECO:0000313" key="9">
    <source>
        <dbReference type="Proteomes" id="UP001516400"/>
    </source>
</evidence>
<evidence type="ECO:0000256" key="3">
    <source>
        <dbReference type="ARBA" id="ARBA00022801"/>
    </source>
</evidence>
<gene>
    <name evidence="8" type="ORF">HHI36_016221</name>
</gene>
<dbReference type="PANTHER" id="PTHR28631:SF1">
    <property type="entry name" value="ACTIN MATURATION PROTEASE"/>
    <property type="match status" value="1"/>
</dbReference>
<evidence type="ECO:0000256" key="4">
    <source>
        <dbReference type="ARBA" id="ARBA00034725"/>
    </source>
</evidence>
<name>A0ABD2NJK5_9CUCU</name>
<organism evidence="8 9">
    <name type="scientific">Cryptolaemus montrouzieri</name>
    <dbReference type="NCBI Taxonomy" id="559131"/>
    <lineage>
        <taxon>Eukaryota</taxon>
        <taxon>Metazoa</taxon>
        <taxon>Ecdysozoa</taxon>
        <taxon>Arthropoda</taxon>
        <taxon>Hexapoda</taxon>
        <taxon>Insecta</taxon>
        <taxon>Pterygota</taxon>
        <taxon>Neoptera</taxon>
        <taxon>Endopterygota</taxon>
        <taxon>Coleoptera</taxon>
        <taxon>Polyphaga</taxon>
        <taxon>Cucujiformia</taxon>
        <taxon>Coccinelloidea</taxon>
        <taxon>Coccinellidae</taxon>
        <taxon>Scymninae</taxon>
        <taxon>Scymnini</taxon>
        <taxon>Cryptolaemus</taxon>
    </lineage>
</organism>
<dbReference type="InterPro" id="IPR040043">
    <property type="entry name" value="ACTMAP"/>
</dbReference>
<proteinExistence type="inferred from homology"/>
<comment type="similarity">
    <text evidence="4">Belongs to the ACTMAP family.</text>
</comment>
<dbReference type="PANTHER" id="PTHR28631">
    <property type="entry name" value="UPF0692 PROTEIN C19ORF54"/>
    <property type="match status" value="1"/>
</dbReference>
<dbReference type="GO" id="GO:0004177">
    <property type="term" value="F:aminopeptidase activity"/>
    <property type="evidence" value="ECO:0007669"/>
    <property type="project" value="UniProtKB-KW"/>
</dbReference>
<keyword evidence="1" id="KW-0031">Aminopeptidase</keyword>
<evidence type="ECO:0000256" key="6">
    <source>
        <dbReference type="ARBA" id="ARBA00034908"/>
    </source>
</evidence>
<keyword evidence="3" id="KW-0378">Hydrolase</keyword>
<keyword evidence="9" id="KW-1185">Reference proteome</keyword>
<evidence type="ECO:0000256" key="7">
    <source>
        <dbReference type="ARBA" id="ARBA00049041"/>
    </source>
</evidence>
<dbReference type="EMBL" id="JABFTP020000124">
    <property type="protein sequence ID" value="KAL3278684.1"/>
    <property type="molecule type" value="Genomic_DNA"/>
</dbReference>
<keyword evidence="2" id="KW-0645">Protease</keyword>
<dbReference type="GO" id="GO:0006508">
    <property type="term" value="P:proteolysis"/>
    <property type="evidence" value="ECO:0007669"/>
    <property type="project" value="UniProtKB-KW"/>
</dbReference>
<accession>A0ABD2NJK5</accession>
<comment type="catalytic activity">
    <reaction evidence="7">
        <text>N-terminal N(alpha)-acetyl-L-cysteinyl-L-aspartyl-[protein] + H2O = N-terminal L-aspartyl-[protein] + N-acetyl-L-cysteine</text>
        <dbReference type="Rhea" id="RHEA:74579"/>
        <dbReference type="Rhea" id="RHEA-COMP:12669"/>
        <dbReference type="Rhea" id="RHEA-COMP:18395"/>
        <dbReference type="ChEBI" id="CHEBI:15377"/>
        <dbReference type="ChEBI" id="CHEBI:64720"/>
        <dbReference type="ChEBI" id="CHEBI:78236"/>
        <dbReference type="ChEBI" id="CHEBI:193599"/>
    </reaction>
    <physiologicalReaction direction="left-to-right" evidence="7">
        <dbReference type="Rhea" id="RHEA:74580"/>
    </physiologicalReaction>
</comment>
<dbReference type="Proteomes" id="UP001516400">
    <property type="component" value="Unassembled WGS sequence"/>
</dbReference>
<evidence type="ECO:0000256" key="2">
    <source>
        <dbReference type="ARBA" id="ARBA00022670"/>
    </source>
</evidence>
<reference evidence="8 9" key="1">
    <citation type="journal article" date="2021" name="BMC Biol.">
        <title>Horizontally acquired antibacterial genes associated with adaptive radiation of ladybird beetles.</title>
        <authorList>
            <person name="Li H.S."/>
            <person name="Tang X.F."/>
            <person name="Huang Y.H."/>
            <person name="Xu Z.Y."/>
            <person name="Chen M.L."/>
            <person name="Du X.Y."/>
            <person name="Qiu B.Y."/>
            <person name="Chen P.T."/>
            <person name="Zhang W."/>
            <person name="Slipinski A."/>
            <person name="Escalona H.E."/>
            <person name="Waterhouse R.M."/>
            <person name="Zwick A."/>
            <person name="Pang H."/>
        </authorList>
    </citation>
    <scope>NUCLEOTIDE SEQUENCE [LARGE SCALE GENOMIC DNA]</scope>
    <source>
        <strain evidence="8">SYSU2018</strain>
    </source>
</reference>
<evidence type="ECO:0000256" key="5">
    <source>
        <dbReference type="ARBA" id="ARBA00034848"/>
    </source>
</evidence>
<dbReference type="Pfam" id="PF21646">
    <property type="entry name" value="ACTMAP-like_C"/>
    <property type="match status" value="1"/>
</dbReference>
<comment type="caution">
    <text evidence="8">The sequence shown here is derived from an EMBL/GenBank/DDBJ whole genome shotgun (WGS) entry which is preliminary data.</text>
</comment>